<feature type="region of interest" description="Disordered" evidence="1">
    <location>
        <begin position="486"/>
        <end position="506"/>
    </location>
</feature>
<dbReference type="InterPro" id="IPR003599">
    <property type="entry name" value="Ig_sub"/>
</dbReference>
<feature type="compositionally biased region" description="Polar residues" evidence="1">
    <location>
        <begin position="494"/>
        <end position="506"/>
    </location>
</feature>
<evidence type="ECO:0000313" key="5">
    <source>
        <dbReference type="EMBL" id="AHG59320.1"/>
    </source>
</evidence>
<keyword evidence="2" id="KW-1133">Transmembrane helix</keyword>
<feature type="signal peptide" evidence="3">
    <location>
        <begin position="1"/>
        <end position="23"/>
    </location>
</feature>
<evidence type="ECO:0000256" key="2">
    <source>
        <dbReference type="SAM" id="Phobius"/>
    </source>
</evidence>
<reference evidence="5" key="1">
    <citation type="submission" date="2013-02" db="EMBL/GenBank/DDBJ databases">
        <title>New insights on the evolution of the immune system in vertebrates: lessons from the transcriptomic analysis of the Indonesian coelacanth (Latimeria menadoensis).</title>
        <authorList>
            <person name="Buonocore F."/>
            <person name="Pallavicini A."/>
            <person name="Gerdol M."/>
            <person name="De Moro G."/>
            <person name="Fausto A.M."/>
            <person name="Forconi M."/>
            <person name="Canapa A."/>
            <person name="Barucca M."/>
            <person name="Biscotti M.A."/>
            <person name="Olmo E."/>
            <person name="Scapigliati G."/>
        </authorList>
    </citation>
    <scope>NUCLEOTIDE SEQUENCE</scope>
    <source>
        <tissue evidence="5">Liver and testis</tissue>
    </source>
</reference>
<organism evidence="5">
    <name type="scientific">Latimeria menadoensis</name>
    <name type="common">Indonesian coelacanth</name>
    <dbReference type="NCBI Taxonomy" id="106881"/>
    <lineage>
        <taxon>Eukaryota</taxon>
        <taxon>Metazoa</taxon>
        <taxon>Chordata</taxon>
        <taxon>Craniata</taxon>
        <taxon>Vertebrata</taxon>
        <taxon>Euteleostomi</taxon>
        <taxon>Coelacanthiformes</taxon>
        <taxon>Coelacanthidae</taxon>
        <taxon>Latimeria</taxon>
    </lineage>
</organism>
<evidence type="ECO:0000256" key="1">
    <source>
        <dbReference type="SAM" id="MobiDB-lite"/>
    </source>
</evidence>
<dbReference type="Gene3D" id="2.60.40.10">
    <property type="entry name" value="Immunoglobulins"/>
    <property type="match status" value="4"/>
</dbReference>
<sequence length="506" mass="57564">MKAGSLLLWLLLALLLVCEPSSAEPTEMLSAVGQSVKLLCTTTPKEKTQLSWKCNKVTQNKMDSILSFRPPSGGLFKGPCYVDRYKLQDNYEKGTYNLEISPVKFDDSGYYECSWGGVIKETYRLVTFQMSSQPTGTLVQGDNVTLKCEVSGQQSSVQREWKKGGETIQNDPRYKLNKDKSHLEISDLKPSDSTSWKCIVTMGEKKVEETYKLNVLGFEEEDKDGDVRIATRDNVTVTLPCRLSFPLRKFWSDFPVESSSWHKVPEEEASLLGTYDNNGFTTKFKRYFLAQKNAEKDLNICIGSVRFEDGGRYQCSVKFNGGKDLKKLIHLVVLNASVTPGILVQEDSEVTLSCRVSHHGTSTKLQWISPNETIYSANSDSEKLEVHITKMTSNDFGIWICKWYEESKLETRINITLKEDRKNSICIGEFCTSKWILVGGSTAGCVVIIFLLFLIPCLLKKRQRRQRRVKRPVKGRYCQCERGRRARQEAASRKASQNYNSYEPFQ</sequence>
<feature type="domain" description="Ig-like" evidence="4">
    <location>
        <begin position="140"/>
        <end position="214"/>
    </location>
</feature>
<dbReference type="PANTHER" id="PTHR11422:SF0">
    <property type="entry name" value="T-CELL SURFACE GLYCOPROTEIN CD4"/>
    <property type="match status" value="1"/>
</dbReference>
<evidence type="ECO:0000259" key="4">
    <source>
        <dbReference type="PROSITE" id="PS50835"/>
    </source>
</evidence>
<feature type="chain" id="PRO_5004949149" evidence="3">
    <location>
        <begin position="24"/>
        <end position="506"/>
    </location>
</feature>
<dbReference type="Pfam" id="PF07679">
    <property type="entry name" value="I-set"/>
    <property type="match status" value="1"/>
</dbReference>
<feature type="domain" description="Ig-like" evidence="4">
    <location>
        <begin position="20"/>
        <end position="113"/>
    </location>
</feature>
<keyword evidence="2" id="KW-0812">Transmembrane</keyword>
<dbReference type="InterPro" id="IPR007110">
    <property type="entry name" value="Ig-like_dom"/>
</dbReference>
<name>X2D2V7_LATME</name>
<dbReference type="InterPro" id="IPR003598">
    <property type="entry name" value="Ig_sub2"/>
</dbReference>
<evidence type="ECO:0000256" key="3">
    <source>
        <dbReference type="SAM" id="SignalP"/>
    </source>
</evidence>
<keyword evidence="2" id="KW-0472">Membrane</keyword>
<feature type="domain" description="Ig-like" evidence="4">
    <location>
        <begin position="344"/>
        <end position="416"/>
    </location>
</feature>
<feature type="domain" description="Ig-like" evidence="4">
    <location>
        <begin position="236"/>
        <end position="317"/>
    </location>
</feature>
<dbReference type="InterPro" id="IPR013783">
    <property type="entry name" value="Ig-like_fold"/>
</dbReference>
<dbReference type="SUPFAM" id="SSF48726">
    <property type="entry name" value="Immunoglobulin"/>
    <property type="match status" value="4"/>
</dbReference>
<dbReference type="Pfam" id="PF07686">
    <property type="entry name" value="V-set"/>
    <property type="match status" value="2"/>
</dbReference>
<protein>
    <submittedName>
        <fullName evidence="5">CD4</fullName>
    </submittedName>
</protein>
<dbReference type="InterPro" id="IPR036179">
    <property type="entry name" value="Ig-like_dom_sf"/>
</dbReference>
<keyword evidence="3" id="KW-0732">Signal</keyword>
<dbReference type="SMART" id="SM00408">
    <property type="entry name" value="IGc2"/>
    <property type="match status" value="2"/>
</dbReference>
<accession>X2D2V7</accession>
<proteinExistence type="evidence at transcript level"/>
<dbReference type="InterPro" id="IPR013098">
    <property type="entry name" value="Ig_I-set"/>
</dbReference>
<dbReference type="SMART" id="SM00409">
    <property type="entry name" value="IG"/>
    <property type="match status" value="4"/>
</dbReference>
<feature type="transmembrane region" description="Helical" evidence="2">
    <location>
        <begin position="435"/>
        <end position="459"/>
    </location>
</feature>
<dbReference type="PANTHER" id="PTHR11422">
    <property type="entry name" value="T-CELL SURFACE GLYCOPROTEIN CD4"/>
    <property type="match status" value="1"/>
</dbReference>
<dbReference type="AlphaFoldDB" id="X2D2V7"/>
<dbReference type="PROSITE" id="PS50835">
    <property type="entry name" value="IG_LIKE"/>
    <property type="match status" value="4"/>
</dbReference>
<dbReference type="EMBL" id="KC677707">
    <property type="protein sequence ID" value="AHG59320.1"/>
    <property type="molecule type" value="mRNA"/>
</dbReference>
<dbReference type="SMART" id="SM00406">
    <property type="entry name" value="IGv"/>
    <property type="match status" value="2"/>
</dbReference>
<dbReference type="InterPro" id="IPR013106">
    <property type="entry name" value="Ig_V-set"/>
</dbReference>